<dbReference type="RefSeq" id="WP_133755564.1">
    <property type="nucleotide sequence ID" value="NZ_SOAW01000002.1"/>
</dbReference>
<protein>
    <submittedName>
        <fullName evidence="1">Uncharacterized protein</fullName>
    </submittedName>
</protein>
<gene>
    <name evidence="1" type="ORF">CLV29_2686</name>
</gene>
<dbReference type="EMBL" id="SOAW01000002">
    <property type="protein sequence ID" value="TDT31271.1"/>
    <property type="molecule type" value="Genomic_DNA"/>
</dbReference>
<dbReference type="PROSITE" id="PS51257">
    <property type="entry name" value="PROKAR_LIPOPROTEIN"/>
    <property type="match status" value="1"/>
</dbReference>
<reference evidence="1 2" key="1">
    <citation type="submission" date="2019-03" db="EMBL/GenBank/DDBJ databases">
        <title>Genomic Encyclopedia of Archaeal and Bacterial Type Strains, Phase II (KMG-II): from individual species to whole genera.</title>
        <authorList>
            <person name="Goeker M."/>
        </authorList>
    </citation>
    <scope>NUCLEOTIDE SEQUENCE [LARGE SCALE GENOMIC DNA]</scope>
    <source>
        <strain evidence="1 2">DSM 24323</strain>
    </source>
</reference>
<evidence type="ECO:0000313" key="2">
    <source>
        <dbReference type="Proteomes" id="UP000295371"/>
    </source>
</evidence>
<sequence>MKRKRIRPVIAAGAATIVLLAGCTSPEDANYIEVTVGKLTIDRPAAWATEVPTEEPWTAGWAVAADSIEQIRLSGDFGDYTSAAEGAATLTAQAQVTFEGFEIVESRDVELRGATTGRLVRFTIDDPQGNDVVGTWIVGAVWPYPQSAAVATLTPTHDPDLERRLLESFEISADTGR</sequence>
<proteinExistence type="predicted"/>
<dbReference type="OrthoDB" id="3731283at2"/>
<name>A0A4R7J260_9ACTN</name>
<dbReference type="Proteomes" id="UP000295371">
    <property type="component" value="Unassembled WGS sequence"/>
</dbReference>
<comment type="caution">
    <text evidence="1">The sequence shown here is derived from an EMBL/GenBank/DDBJ whole genome shotgun (WGS) entry which is preliminary data.</text>
</comment>
<evidence type="ECO:0000313" key="1">
    <source>
        <dbReference type="EMBL" id="TDT31271.1"/>
    </source>
</evidence>
<accession>A0A4R7J260</accession>
<organism evidence="1 2">
    <name type="scientific">Naumannella halotolerans</name>
    <dbReference type="NCBI Taxonomy" id="993414"/>
    <lineage>
        <taxon>Bacteria</taxon>
        <taxon>Bacillati</taxon>
        <taxon>Actinomycetota</taxon>
        <taxon>Actinomycetes</taxon>
        <taxon>Propionibacteriales</taxon>
        <taxon>Propionibacteriaceae</taxon>
        <taxon>Naumannella</taxon>
    </lineage>
</organism>
<dbReference type="AlphaFoldDB" id="A0A4R7J260"/>
<keyword evidence="2" id="KW-1185">Reference proteome</keyword>